<organism evidence="1 4">
    <name type="scientific">Rotaria sordida</name>
    <dbReference type="NCBI Taxonomy" id="392033"/>
    <lineage>
        <taxon>Eukaryota</taxon>
        <taxon>Metazoa</taxon>
        <taxon>Spiralia</taxon>
        <taxon>Gnathifera</taxon>
        <taxon>Rotifera</taxon>
        <taxon>Eurotatoria</taxon>
        <taxon>Bdelloidea</taxon>
        <taxon>Philodinida</taxon>
        <taxon>Philodinidae</taxon>
        <taxon>Rotaria</taxon>
    </lineage>
</organism>
<comment type="caution">
    <text evidence="1">The sequence shown here is derived from an EMBL/GenBank/DDBJ whole genome shotgun (WGS) entry which is preliminary data.</text>
</comment>
<reference evidence="1" key="1">
    <citation type="submission" date="2021-02" db="EMBL/GenBank/DDBJ databases">
        <authorList>
            <person name="Nowell W R."/>
        </authorList>
    </citation>
    <scope>NUCLEOTIDE SEQUENCE</scope>
</reference>
<gene>
    <name evidence="3" type="ORF">JBS370_LOCUS8405</name>
    <name evidence="1" type="ORF">RFH988_LOCUS2842</name>
    <name evidence="2" type="ORF">ZHD862_LOCUS3862</name>
</gene>
<name>A0A813RAU7_9BILA</name>
<proteinExistence type="predicted"/>
<dbReference type="Gene3D" id="2.10.50.10">
    <property type="entry name" value="Tumor Necrosis Factor Receptor, subunit A, domain 2"/>
    <property type="match status" value="1"/>
</dbReference>
<dbReference type="Proteomes" id="UP000663836">
    <property type="component" value="Unassembled WGS sequence"/>
</dbReference>
<sequence>MSISINSRGNVLVGMPFINRIYLLSVNISGPRKLTYVSRNTGGRSLGNGKSVAWLDDGNMAAILVNTYSLTYQWSSSQIFFYDMVSNTYNSNSTPLSVFPNYHQLVPDSFNSVFLNIISSPTSLTLMDKSGNLLIFNPTPPGFFPSITDTRSMPLITSEEACLPGMYKDQSGINDCILCPTGTKNSGISSIKCILCANESFCSLGSVDEIL</sequence>
<dbReference type="EMBL" id="CAJNOO010000063">
    <property type="protein sequence ID" value="CAF0779952.1"/>
    <property type="molecule type" value="Genomic_DNA"/>
</dbReference>
<evidence type="ECO:0000313" key="4">
    <source>
        <dbReference type="Proteomes" id="UP000663882"/>
    </source>
</evidence>
<dbReference type="AlphaFoldDB" id="A0A813RAU7"/>
<evidence type="ECO:0000313" key="1">
    <source>
        <dbReference type="EMBL" id="CAF0779952.1"/>
    </source>
</evidence>
<evidence type="ECO:0000313" key="3">
    <source>
        <dbReference type="EMBL" id="CAF3684201.1"/>
    </source>
</evidence>
<accession>A0A813RAU7</accession>
<evidence type="ECO:0000313" key="2">
    <source>
        <dbReference type="EMBL" id="CAF0830651.1"/>
    </source>
</evidence>
<dbReference type="EMBL" id="CAJNOT010000087">
    <property type="protein sequence ID" value="CAF0830651.1"/>
    <property type="molecule type" value="Genomic_DNA"/>
</dbReference>
<protein>
    <submittedName>
        <fullName evidence="1">Uncharacterized protein</fullName>
    </submittedName>
</protein>
<dbReference type="OrthoDB" id="413581at2759"/>
<dbReference type="Proteomes" id="UP000663882">
    <property type="component" value="Unassembled WGS sequence"/>
</dbReference>
<dbReference type="EMBL" id="CAJOBD010000533">
    <property type="protein sequence ID" value="CAF3684201.1"/>
    <property type="molecule type" value="Genomic_DNA"/>
</dbReference>
<dbReference type="Proteomes" id="UP000663864">
    <property type="component" value="Unassembled WGS sequence"/>
</dbReference>